<dbReference type="Pfam" id="PF13041">
    <property type="entry name" value="PPR_2"/>
    <property type="match status" value="1"/>
</dbReference>
<organism evidence="4 5">
    <name type="scientific">Trifolium subterraneum</name>
    <name type="common">Subterranean clover</name>
    <dbReference type="NCBI Taxonomy" id="3900"/>
    <lineage>
        <taxon>Eukaryota</taxon>
        <taxon>Viridiplantae</taxon>
        <taxon>Streptophyta</taxon>
        <taxon>Embryophyta</taxon>
        <taxon>Tracheophyta</taxon>
        <taxon>Spermatophyta</taxon>
        <taxon>Magnoliopsida</taxon>
        <taxon>eudicotyledons</taxon>
        <taxon>Gunneridae</taxon>
        <taxon>Pentapetalae</taxon>
        <taxon>rosids</taxon>
        <taxon>fabids</taxon>
        <taxon>Fabales</taxon>
        <taxon>Fabaceae</taxon>
        <taxon>Papilionoideae</taxon>
        <taxon>50 kb inversion clade</taxon>
        <taxon>NPAAA clade</taxon>
        <taxon>Hologalegina</taxon>
        <taxon>IRL clade</taxon>
        <taxon>Trifolieae</taxon>
        <taxon>Trifolium</taxon>
    </lineage>
</organism>
<dbReference type="InterPro" id="IPR011990">
    <property type="entry name" value="TPR-like_helical_dom_sf"/>
</dbReference>
<keyword evidence="2" id="KW-0677">Repeat</keyword>
<dbReference type="EMBL" id="DF973740">
    <property type="protein sequence ID" value="GAU38977.1"/>
    <property type="molecule type" value="Genomic_DNA"/>
</dbReference>
<evidence type="ECO:0000313" key="5">
    <source>
        <dbReference type="Proteomes" id="UP000242715"/>
    </source>
</evidence>
<dbReference type="PANTHER" id="PTHR47447">
    <property type="entry name" value="OS03G0856100 PROTEIN"/>
    <property type="match status" value="1"/>
</dbReference>
<dbReference type="GO" id="GO:0003729">
    <property type="term" value="F:mRNA binding"/>
    <property type="evidence" value="ECO:0007669"/>
    <property type="project" value="TreeGrafter"/>
</dbReference>
<dbReference type="Gene3D" id="1.25.40.10">
    <property type="entry name" value="Tetratricopeptide repeat domain"/>
    <property type="match status" value="1"/>
</dbReference>
<dbReference type="GO" id="GO:0009570">
    <property type="term" value="C:chloroplast stroma"/>
    <property type="evidence" value="ECO:0007669"/>
    <property type="project" value="TreeGrafter"/>
</dbReference>
<feature type="repeat" description="PPR" evidence="3">
    <location>
        <begin position="25"/>
        <end position="59"/>
    </location>
</feature>
<protein>
    <recommendedName>
        <fullName evidence="6">Pentacotripeptide-repeat region of PRORP domain-containing protein</fullName>
    </recommendedName>
</protein>
<evidence type="ECO:0000313" key="4">
    <source>
        <dbReference type="EMBL" id="GAU38977.1"/>
    </source>
</evidence>
<dbReference type="PANTHER" id="PTHR47447:SF18">
    <property type="entry name" value="PENTATRICOPEPTIDE (PPR) REPEAT PROTEIN"/>
    <property type="match status" value="1"/>
</dbReference>
<dbReference type="AlphaFoldDB" id="A0A2Z6P8N6"/>
<name>A0A2Z6P8N6_TRISU</name>
<evidence type="ECO:0008006" key="6">
    <source>
        <dbReference type="Google" id="ProtNLM"/>
    </source>
</evidence>
<dbReference type="PROSITE" id="PS51375">
    <property type="entry name" value="PPR"/>
    <property type="match status" value="2"/>
</dbReference>
<reference evidence="5" key="1">
    <citation type="journal article" date="2017" name="Front. Plant Sci.">
        <title>Climate Clever Clovers: New Paradigm to Reduce the Environmental Footprint of Ruminants by Breeding Low Methanogenic Forages Utilizing Haplotype Variation.</title>
        <authorList>
            <person name="Kaur P."/>
            <person name="Appels R."/>
            <person name="Bayer P.E."/>
            <person name="Keeble-Gagnere G."/>
            <person name="Wang J."/>
            <person name="Hirakawa H."/>
            <person name="Shirasawa K."/>
            <person name="Vercoe P."/>
            <person name="Stefanova K."/>
            <person name="Durmic Z."/>
            <person name="Nichols P."/>
            <person name="Revell C."/>
            <person name="Isobe S.N."/>
            <person name="Edwards D."/>
            <person name="Erskine W."/>
        </authorList>
    </citation>
    <scope>NUCLEOTIDE SEQUENCE [LARGE SCALE GENOMIC DNA]</scope>
    <source>
        <strain evidence="5">cv. Daliak</strain>
    </source>
</reference>
<dbReference type="OrthoDB" id="1672946at2759"/>
<comment type="similarity">
    <text evidence="1">Belongs to the PPR family. P subfamily.</text>
</comment>
<gene>
    <name evidence="4" type="ORF">TSUD_378530</name>
</gene>
<evidence type="ECO:0000256" key="2">
    <source>
        <dbReference type="ARBA" id="ARBA00022737"/>
    </source>
</evidence>
<sequence length="155" mass="17614">MINPRTAPFVLRYLRDRVQHVRDNGVIIYNVTLKVFRKCKDFEGAQKVFDEMLQRGVKPDNITFTTMINCARMSSLSDKAVEWFEKMPGFGCEPDAITCSAMELNAPFVKVPNEAGWFLVSKEAAKQWLESRDSTKSVAALDSLVERVPSMSLPY</sequence>
<evidence type="ECO:0000256" key="1">
    <source>
        <dbReference type="ARBA" id="ARBA00007626"/>
    </source>
</evidence>
<proteinExistence type="inferred from homology"/>
<dbReference type="GO" id="GO:0042134">
    <property type="term" value="F:rRNA primary transcript binding"/>
    <property type="evidence" value="ECO:0007669"/>
    <property type="project" value="TreeGrafter"/>
</dbReference>
<keyword evidence="5" id="KW-1185">Reference proteome</keyword>
<accession>A0A2Z6P8N6</accession>
<dbReference type="InterPro" id="IPR002885">
    <property type="entry name" value="PPR_rpt"/>
</dbReference>
<feature type="repeat" description="PPR" evidence="3">
    <location>
        <begin position="60"/>
        <end position="94"/>
    </location>
</feature>
<evidence type="ECO:0000256" key="3">
    <source>
        <dbReference type="PROSITE-ProRule" id="PRU00708"/>
    </source>
</evidence>
<dbReference type="NCBIfam" id="TIGR00756">
    <property type="entry name" value="PPR"/>
    <property type="match status" value="2"/>
</dbReference>
<dbReference type="GO" id="GO:0045727">
    <property type="term" value="P:positive regulation of translation"/>
    <property type="evidence" value="ECO:0007669"/>
    <property type="project" value="TreeGrafter"/>
</dbReference>
<dbReference type="Proteomes" id="UP000242715">
    <property type="component" value="Unassembled WGS sequence"/>
</dbReference>